<feature type="compositionally biased region" description="Acidic residues" evidence="16">
    <location>
        <begin position="353"/>
        <end position="365"/>
    </location>
</feature>
<dbReference type="HOGENOM" id="CLU_024591_0_0_1"/>
<evidence type="ECO:0000256" key="15">
    <source>
        <dbReference type="PROSITE-ProRule" id="PRU00175"/>
    </source>
</evidence>
<dbReference type="PANTHER" id="PTHR23350">
    <property type="entry name" value="PEROXISOME ASSEMBLY PROTEIN 10"/>
    <property type="match status" value="1"/>
</dbReference>
<evidence type="ECO:0000256" key="11">
    <source>
        <dbReference type="ARBA" id="ARBA00022927"/>
    </source>
</evidence>
<evidence type="ECO:0000256" key="8">
    <source>
        <dbReference type="ARBA" id="ARBA00022771"/>
    </source>
</evidence>
<dbReference type="GO" id="GO:0016740">
    <property type="term" value="F:transferase activity"/>
    <property type="evidence" value="ECO:0007669"/>
    <property type="project" value="UniProtKB-KW"/>
</dbReference>
<dbReference type="STRING" id="559304.G8Y912"/>
<evidence type="ECO:0000256" key="6">
    <source>
        <dbReference type="ARBA" id="ARBA00022692"/>
    </source>
</evidence>
<dbReference type="InterPro" id="IPR001841">
    <property type="entry name" value="Znf_RING"/>
</dbReference>
<dbReference type="GO" id="GO:0005778">
    <property type="term" value="C:peroxisomal membrane"/>
    <property type="evidence" value="ECO:0007669"/>
    <property type="project" value="UniProtKB-SubCell"/>
</dbReference>
<evidence type="ECO:0000313" key="19">
    <source>
        <dbReference type="EMBL" id="CCE84957.1"/>
    </source>
</evidence>
<keyword evidence="12" id="KW-1133">Transmembrane helix</keyword>
<keyword evidence="20" id="KW-1185">Reference proteome</keyword>
<evidence type="ECO:0000256" key="16">
    <source>
        <dbReference type="SAM" id="MobiDB-lite"/>
    </source>
</evidence>
<keyword evidence="10" id="KW-0862">Zinc</keyword>
<comment type="similarity">
    <text evidence="3">Belongs to the pex2/pex10/pex12 family.</text>
</comment>
<dbReference type="InterPro" id="IPR013083">
    <property type="entry name" value="Znf_RING/FYVE/PHD"/>
</dbReference>
<sequence>MMPFFYPSPRVSQLDASILDTELVNLLKEQLVSVFQLKSNEKWSYNQNPEFYDLCLNLIVFRLTIWRTGTSYGSLLQNLKLSNYKNGRPISYFKKTILGGLIVGSYLYNRLQSYMYSENNLADIEYDEQGSLQRIKRLLATKGVKVVSFLNDSLKIVNLLNFVLFILNGKFPSLVDRVLGITLTPIVNDLLKYNGDNVNFEFQNRQLVWNVLTEFLVFILPVLQVNKIKKNLVKAFGSITNKNPNTATTSPTETSFSNLSVSQCAICYQKSNIETSSNNSATVSSCLITNPFITNCGHVYCYVCIATRFNALESSADSEGCPRCGMKLEWFKPYGMDDKMSEQAIIVAASDSENSDSEDSDSEAPDSEKATYQPEPSQDDQQEDSETESESLSIQENDEGGEESSFSEEYDYGDSFDDETFEL</sequence>
<keyword evidence="9" id="KW-0833">Ubl conjugation pathway</keyword>
<keyword evidence="4" id="KW-0813">Transport</keyword>
<dbReference type="PROSITE" id="PS50089">
    <property type="entry name" value="ZF_RING_2"/>
    <property type="match status" value="1"/>
</dbReference>
<dbReference type="OMA" id="IMINEME"/>
<dbReference type="Proteomes" id="UP000005222">
    <property type="component" value="Chromosome L"/>
</dbReference>
<dbReference type="InterPro" id="IPR025654">
    <property type="entry name" value="PEX2/10"/>
</dbReference>
<dbReference type="OrthoDB" id="1701437at2759"/>
<dbReference type="GO" id="GO:0016562">
    <property type="term" value="P:protein import into peroxisome matrix, receptor recycling"/>
    <property type="evidence" value="ECO:0007669"/>
    <property type="project" value="UniProtKB-ARBA"/>
</dbReference>
<dbReference type="InterPro" id="IPR017907">
    <property type="entry name" value="Znf_RING_CS"/>
</dbReference>
<feature type="region of interest" description="Disordered" evidence="16">
    <location>
        <begin position="349"/>
        <end position="423"/>
    </location>
</feature>
<evidence type="ECO:0000256" key="3">
    <source>
        <dbReference type="ARBA" id="ARBA00008704"/>
    </source>
</evidence>
<keyword evidence="13" id="KW-0472">Membrane</keyword>
<dbReference type="InterPro" id="IPR018957">
    <property type="entry name" value="Znf_C3HC4_RING-type"/>
</dbReference>
<dbReference type="SMART" id="SM00184">
    <property type="entry name" value="RING"/>
    <property type="match status" value="1"/>
</dbReference>
<dbReference type="PANTHER" id="PTHR23350:SF4">
    <property type="entry name" value="PEROXISOME BIOGENESIS FACTOR 2"/>
    <property type="match status" value="1"/>
</dbReference>
<evidence type="ECO:0000256" key="2">
    <source>
        <dbReference type="ARBA" id="ARBA00004906"/>
    </source>
</evidence>
<keyword evidence="14" id="KW-0576">Peroxisome</keyword>
<keyword evidence="5" id="KW-0808">Transferase</keyword>
<evidence type="ECO:0000256" key="14">
    <source>
        <dbReference type="ARBA" id="ARBA00023140"/>
    </source>
</evidence>
<dbReference type="Pfam" id="PF00097">
    <property type="entry name" value="zf-C3HC4"/>
    <property type="match status" value="1"/>
</dbReference>
<dbReference type="eggNOG" id="KOG2879">
    <property type="taxonomic scope" value="Eukaryota"/>
</dbReference>
<keyword evidence="11" id="KW-0653">Protein transport</keyword>
<dbReference type="FunCoup" id="G8Y912">
    <property type="interactions" value="171"/>
</dbReference>
<evidence type="ECO:0000313" key="20">
    <source>
        <dbReference type="Proteomes" id="UP000005222"/>
    </source>
</evidence>
<evidence type="ECO:0000256" key="12">
    <source>
        <dbReference type="ARBA" id="ARBA00022989"/>
    </source>
</evidence>
<evidence type="ECO:0000256" key="1">
    <source>
        <dbReference type="ARBA" id="ARBA00004585"/>
    </source>
</evidence>
<keyword evidence="7" id="KW-0479">Metal-binding</keyword>
<comment type="pathway">
    <text evidence="2">Protein modification; protein ubiquitination.</text>
</comment>
<keyword evidence="6" id="KW-0812">Transmembrane</keyword>
<evidence type="ECO:0000256" key="4">
    <source>
        <dbReference type="ARBA" id="ARBA00022448"/>
    </source>
</evidence>
<dbReference type="Proteomes" id="UP000005222">
    <property type="component" value="Chromosome K"/>
</dbReference>
<gene>
    <name evidence="18" type="primary">Piso0_004523</name>
    <name evidence="18" type="ORF">GNLVRS01_PISO0K18754g</name>
    <name evidence="19" type="ORF">GNLVRS01_PISO0L18755g</name>
</gene>
<dbReference type="SUPFAM" id="SSF57850">
    <property type="entry name" value="RING/U-box"/>
    <property type="match status" value="1"/>
</dbReference>
<organism evidence="18 20">
    <name type="scientific">Pichia sorbitophila (strain ATCC MYA-4447 / BCRC 22081 / CBS 7064 / NBRC 10061 / NRRL Y-12695)</name>
    <name type="common">Hybrid yeast</name>
    <dbReference type="NCBI Taxonomy" id="559304"/>
    <lineage>
        <taxon>Eukaryota</taxon>
        <taxon>Fungi</taxon>
        <taxon>Dikarya</taxon>
        <taxon>Ascomycota</taxon>
        <taxon>Saccharomycotina</taxon>
        <taxon>Pichiomycetes</taxon>
        <taxon>Debaryomycetaceae</taxon>
        <taxon>Millerozyma</taxon>
    </lineage>
</organism>
<proteinExistence type="inferred from homology"/>
<evidence type="ECO:0000256" key="7">
    <source>
        <dbReference type="ARBA" id="ARBA00022723"/>
    </source>
</evidence>
<evidence type="ECO:0000256" key="5">
    <source>
        <dbReference type="ARBA" id="ARBA00022679"/>
    </source>
</evidence>
<reference evidence="18" key="1">
    <citation type="submission" date="2011-10" db="EMBL/GenBank/DDBJ databases">
        <authorList>
            <person name="Genoscope - CEA"/>
        </authorList>
    </citation>
    <scope>NUCLEOTIDE SEQUENCE</scope>
</reference>
<accession>G8Y912</accession>
<evidence type="ECO:0000259" key="17">
    <source>
        <dbReference type="PROSITE" id="PS50089"/>
    </source>
</evidence>
<comment type="subcellular location">
    <subcellularLocation>
        <location evidence="1">Peroxisome membrane</location>
        <topology evidence="1">Multi-pass membrane protein</topology>
    </subcellularLocation>
</comment>
<feature type="compositionally biased region" description="Acidic residues" evidence="16">
    <location>
        <begin position="377"/>
        <end position="389"/>
    </location>
</feature>
<evidence type="ECO:0000256" key="10">
    <source>
        <dbReference type="ARBA" id="ARBA00022833"/>
    </source>
</evidence>
<dbReference type="InParanoid" id="G8Y912"/>
<reference evidence="20" key="2">
    <citation type="journal article" date="2012" name="G3 (Bethesda)">
        <title>Pichia sorbitophila, an interspecies yeast hybrid reveals early steps of genome resolution following polyploidization.</title>
        <authorList>
            <person name="Leh Louis V."/>
            <person name="Despons L."/>
            <person name="Friedrich A."/>
            <person name="Martin T."/>
            <person name="Durrens P."/>
            <person name="Casaregola S."/>
            <person name="Neuveglise C."/>
            <person name="Fairhead C."/>
            <person name="Marck C."/>
            <person name="Cruz J.A."/>
            <person name="Straub M.L."/>
            <person name="Kugler V."/>
            <person name="Sacerdot C."/>
            <person name="Uzunov Z."/>
            <person name="Thierry A."/>
            <person name="Weiss S."/>
            <person name="Bleykasten C."/>
            <person name="De Montigny J."/>
            <person name="Jacques N."/>
            <person name="Jung P."/>
            <person name="Lemaire M."/>
            <person name="Mallet S."/>
            <person name="Morel G."/>
            <person name="Richard G.F."/>
            <person name="Sarkar A."/>
            <person name="Savel G."/>
            <person name="Schacherer J."/>
            <person name="Seret M.L."/>
            <person name="Talla E."/>
            <person name="Samson G."/>
            <person name="Jubin C."/>
            <person name="Poulain J."/>
            <person name="Vacherie B."/>
            <person name="Barbe V."/>
            <person name="Pelletier E."/>
            <person name="Sherman D.J."/>
            <person name="Westhof E."/>
            <person name="Weissenbach J."/>
            <person name="Baret P.V."/>
            <person name="Wincker P."/>
            <person name="Gaillardin C."/>
            <person name="Dujon B."/>
            <person name="Souciet J.L."/>
        </authorList>
    </citation>
    <scope>NUCLEOTIDE SEQUENCE [LARGE SCALE GENOMIC DNA]</scope>
    <source>
        <strain evidence="20">ATCC MYA-4447 / BCRC 22081 / CBS 7064 / NBRC 10061 / NRRL Y-12695</strain>
    </source>
</reference>
<dbReference type="AlphaFoldDB" id="G8Y912"/>
<dbReference type="EMBL" id="FO082049">
    <property type="protein sequence ID" value="CCE83926.1"/>
    <property type="molecule type" value="Genomic_DNA"/>
</dbReference>
<protein>
    <submittedName>
        <fullName evidence="18">Piso0_004523 protein</fullName>
    </submittedName>
</protein>
<dbReference type="GO" id="GO:0016567">
    <property type="term" value="P:protein ubiquitination"/>
    <property type="evidence" value="ECO:0007669"/>
    <property type="project" value="UniProtKB-ARBA"/>
</dbReference>
<evidence type="ECO:0000256" key="9">
    <source>
        <dbReference type="ARBA" id="ARBA00022786"/>
    </source>
</evidence>
<evidence type="ECO:0000313" key="18">
    <source>
        <dbReference type="EMBL" id="CCE83926.1"/>
    </source>
</evidence>
<keyword evidence="8 15" id="KW-0863">Zinc-finger</keyword>
<feature type="domain" description="RING-type" evidence="17">
    <location>
        <begin position="264"/>
        <end position="324"/>
    </location>
</feature>
<dbReference type="Pfam" id="PF04757">
    <property type="entry name" value="Pex2_Pex12"/>
    <property type="match status" value="1"/>
</dbReference>
<dbReference type="GO" id="GO:0008270">
    <property type="term" value="F:zinc ion binding"/>
    <property type="evidence" value="ECO:0007669"/>
    <property type="project" value="UniProtKB-KW"/>
</dbReference>
<dbReference type="Gene3D" id="3.30.40.10">
    <property type="entry name" value="Zinc/RING finger domain, C3HC4 (zinc finger)"/>
    <property type="match status" value="1"/>
</dbReference>
<feature type="compositionally biased region" description="Acidic residues" evidence="16">
    <location>
        <begin position="396"/>
        <end position="423"/>
    </location>
</feature>
<dbReference type="PROSITE" id="PS00518">
    <property type="entry name" value="ZF_RING_1"/>
    <property type="match status" value="1"/>
</dbReference>
<dbReference type="EMBL" id="FO082048">
    <property type="protein sequence ID" value="CCE84957.1"/>
    <property type="molecule type" value="Genomic_DNA"/>
</dbReference>
<dbReference type="InterPro" id="IPR006845">
    <property type="entry name" value="Pex_N"/>
</dbReference>
<evidence type="ECO:0000256" key="13">
    <source>
        <dbReference type="ARBA" id="ARBA00023136"/>
    </source>
</evidence>
<name>G8Y912_PICSO</name>